<keyword evidence="1" id="KW-1133">Transmembrane helix</keyword>
<keyword evidence="3" id="KW-1185">Reference proteome</keyword>
<evidence type="ECO:0000256" key="1">
    <source>
        <dbReference type="SAM" id="Phobius"/>
    </source>
</evidence>
<comment type="caution">
    <text evidence="2">The sequence shown here is derived from an EMBL/GenBank/DDBJ whole genome shotgun (WGS) entry which is preliminary data.</text>
</comment>
<proteinExistence type="predicted"/>
<evidence type="ECO:0000313" key="3">
    <source>
        <dbReference type="Proteomes" id="UP001602119"/>
    </source>
</evidence>
<keyword evidence="1" id="KW-0812">Transmembrane</keyword>
<gene>
    <name evidence="2" type="ORF">ACFY05_21010</name>
</gene>
<reference evidence="2 3" key="1">
    <citation type="submission" date="2024-10" db="EMBL/GenBank/DDBJ databases">
        <title>The Natural Products Discovery Center: Release of the First 8490 Sequenced Strains for Exploring Actinobacteria Biosynthetic Diversity.</title>
        <authorList>
            <person name="Kalkreuter E."/>
            <person name="Kautsar S.A."/>
            <person name="Yang D."/>
            <person name="Bader C.D."/>
            <person name="Teijaro C.N."/>
            <person name="Fluegel L."/>
            <person name="Davis C.M."/>
            <person name="Simpson J.R."/>
            <person name="Lauterbach L."/>
            <person name="Steele A.D."/>
            <person name="Gui C."/>
            <person name="Meng S."/>
            <person name="Li G."/>
            <person name="Viehrig K."/>
            <person name="Ye F."/>
            <person name="Su P."/>
            <person name="Kiefer A.F."/>
            <person name="Nichols A."/>
            <person name="Cepeda A.J."/>
            <person name="Yan W."/>
            <person name="Fan B."/>
            <person name="Jiang Y."/>
            <person name="Adhikari A."/>
            <person name="Zheng C.-J."/>
            <person name="Schuster L."/>
            <person name="Cowan T.M."/>
            <person name="Smanski M.J."/>
            <person name="Chevrette M.G."/>
            <person name="De Carvalho L.P.S."/>
            <person name="Shen B."/>
        </authorList>
    </citation>
    <scope>NUCLEOTIDE SEQUENCE [LARGE SCALE GENOMIC DNA]</scope>
    <source>
        <strain evidence="2 3">NPDC001281</strain>
    </source>
</reference>
<dbReference type="EMBL" id="JBIAXI010000012">
    <property type="protein sequence ID" value="MFF4775338.1"/>
    <property type="molecule type" value="Genomic_DNA"/>
</dbReference>
<organism evidence="2 3">
    <name type="scientific">Microtetraspora fusca</name>
    <dbReference type="NCBI Taxonomy" id="1997"/>
    <lineage>
        <taxon>Bacteria</taxon>
        <taxon>Bacillati</taxon>
        <taxon>Actinomycetota</taxon>
        <taxon>Actinomycetes</taxon>
        <taxon>Streptosporangiales</taxon>
        <taxon>Streptosporangiaceae</taxon>
        <taxon>Microtetraspora</taxon>
    </lineage>
</organism>
<protein>
    <submittedName>
        <fullName evidence="2">Uncharacterized protein</fullName>
    </submittedName>
</protein>
<name>A0ABW6V7P2_MICFU</name>
<keyword evidence="1" id="KW-0472">Membrane</keyword>
<dbReference type="Proteomes" id="UP001602119">
    <property type="component" value="Unassembled WGS sequence"/>
</dbReference>
<feature type="transmembrane region" description="Helical" evidence="1">
    <location>
        <begin position="61"/>
        <end position="82"/>
    </location>
</feature>
<accession>A0ABW6V7P2</accession>
<evidence type="ECO:0000313" key="2">
    <source>
        <dbReference type="EMBL" id="MFF4775338.1"/>
    </source>
</evidence>
<sequence>MKHIDEIETMVRPLARVAPGRHGGSPSGAGARTLLASITSEDPGTAVAAPRRAWRYGPRRLVLGLAAAAVVATGVVVGPGLLQDGHGVSAAYAVTRDADGIVYIEVRDFRDAAGLQKRLRDLGVPAIVDYVPADKKCGEPRATYVRDFPPGLYSVPENIPGERTGWRMRIDTKLFKPGQTFVWTITDLPGGGGGTSTILMHDPVAPCVLVPDDTPKMKVVDSSSRRATRKGGSLAGYRVDEKTVGEVLPEIEKRGLKATYLIMAIPPGNPGGFGELRRQDTPVGDDWIVWEAEEDKGAPGVVRLLVTDKRYDRNPVYGGPRDDVIRD</sequence>
<dbReference type="RefSeq" id="WP_066934607.1">
    <property type="nucleotide sequence ID" value="NZ_BBYK01000039.1"/>
</dbReference>